<comment type="similarity">
    <text evidence="5">Belongs to the class-II pyridoxal-phosphate-dependent aminotransferase family. MalY/PatB cystathionine beta-lyase subfamily.</text>
</comment>
<dbReference type="SUPFAM" id="SSF53383">
    <property type="entry name" value="PLP-dependent transferases"/>
    <property type="match status" value="1"/>
</dbReference>
<evidence type="ECO:0000256" key="2">
    <source>
        <dbReference type="ARBA" id="ARBA00012224"/>
    </source>
</evidence>
<dbReference type="InterPro" id="IPR051798">
    <property type="entry name" value="Class-II_PLP-Dep_Aminotrans"/>
</dbReference>
<dbReference type="GO" id="GO:0016829">
    <property type="term" value="F:lyase activity"/>
    <property type="evidence" value="ECO:0007669"/>
    <property type="project" value="UniProtKB-KW"/>
</dbReference>
<organism evidence="7 8">
    <name type="scientific">Vibrio tritonius</name>
    <dbReference type="NCBI Taxonomy" id="1435069"/>
    <lineage>
        <taxon>Bacteria</taxon>
        <taxon>Pseudomonadati</taxon>
        <taxon>Pseudomonadota</taxon>
        <taxon>Gammaproteobacteria</taxon>
        <taxon>Vibrionales</taxon>
        <taxon>Vibrionaceae</taxon>
        <taxon>Vibrio</taxon>
    </lineage>
</organism>
<dbReference type="Proteomes" id="UP001199044">
    <property type="component" value="Unassembled WGS sequence"/>
</dbReference>
<keyword evidence="8" id="KW-1185">Reference proteome</keyword>
<dbReference type="Gene3D" id="3.90.1150.10">
    <property type="entry name" value="Aspartate Aminotransferase, domain 1"/>
    <property type="match status" value="1"/>
</dbReference>
<dbReference type="InterPro" id="IPR015422">
    <property type="entry name" value="PyrdxlP-dep_Trfase_small"/>
</dbReference>
<evidence type="ECO:0000256" key="3">
    <source>
        <dbReference type="ARBA" id="ARBA00022898"/>
    </source>
</evidence>
<protein>
    <recommendedName>
        <fullName evidence="2">cysteine-S-conjugate beta-lyase</fullName>
        <ecNumber evidence="2">4.4.1.13</ecNumber>
    </recommendedName>
</protein>
<dbReference type="PANTHER" id="PTHR43525:SF1">
    <property type="entry name" value="PROTEIN MALY"/>
    <property type="match status" value="1"/>
</dbReference>
<evidence type="ECO:0000256" key="1">
    <source>
        <dbReference type="ARBA" id="ARBA00001933"/>
    </source>
</evidence>
<dbReference type="EMBL" id="JAIWIU010000030">
    <property type="protein sequence ID" value="MCA2015543.1"/>
    <property type="molecule type" value="Genomic_DNA"/>
</dbReference>
<dbReference type="InterPro" id="IPR015421">
    <property type="entry name" value="PyrdxlP-dep_Trfase_major"/>
</dbReference>
<dbReference type="Pfam" id="PF00155">
    <property type="entry name" value="Aminotran_1_2"/>
    <property type="match status" value="1"/>
</dbReference>
<dbReference type="PANTHER" id="PTHR43525">
    <property type="entry name" value="PROTEIN MALY"/>
    <property type="match status" value="1"/>
</dbReference>
<evidence type="ECO:0000313" key="8">
    <source>
        <dbReference type="Proteomes" id="UP001199044"/>
    </source>
</evidence>
<gene>
    <name evidence="7" type="ORF">LDJ79_05425</name>
</gene>
<comment type="caution">
    <text evidence="7">The sequence shown here is derived from an EMBL/GenBank/DDBJ whole genome shotgun (WGS) entry which is preliminary data.</text>
</comment>
<name>A0ABS7YIP1_9VIBR</name>
<keyword evidence="3" id="KW-0663">Pyridoxal phosphate</keyword>
<sequence length="405" mass="46434">MHYDFDEIISREETNSLSFEGWKSYIFKGRDNINFQYKDKDYIRMWVADMDFATPAPVLDAIRERLDRKILGYTQLFDPKYFATLESWFRRHYDVVIKKKEVVLSPGVVPALKHLVPLIMQADESVLICTPSYAPFKVAGDFNKRRVLTSKLVNTNGDYRMDFADIEQKISNPDNKISLFILCNPHNPTGRVWSKEELARLGQICVEHGVWLISDEIHCDLLRAGKQFQSMVNVLPGYKKLITCTAPSKTFNLAGNLVSHIFIRDSILRAKWLERHNDIQNPLALAAAQAAYRDCDEWLVQLRGYLDENFALVEQFLQTHLPAAKFKVPEATYLAWIDFSAYLNATDSFSEPAYFFAKEAGVLLEGGNMFVDNGDGFVRLNIACPRSVLQEGLERILQALVKQEI</sequence>
<comment type="cofactor">
    <cofactor evidence="1">
        <name>pyridoxal 5'-phosphate</name>
        <dbReference type="ChEBI" id="CHEBI:597326"/>
    </cofactor>
</comment>
<accession>A0ABS7YIP1</accession>
<evidence type="ECO:0000256" key="5">
    <source>
        <dbReference type="ARBA" id="ARBA00037974"/>
    </source>
</evidence>
<keyword evidence="4 7" id="KW-0456">Lyase</keyword>
<reference evidence="8" key="1">
    <citation type="submission" date="2023-07" db="EMBL/GenBank/DDBJ databases">
        <title>Molecular identification of indigenous halophilic bacteria isolated from red sea cost, biodegradation of synthetic dyes and assessment of degraded metabolite toxicity.</title>
        <authorList>
            <person name="Chaieb K."/>
            <person name="Altayb H.N."/>
        </authorList>
    </citation>
    <scope>NUCLEOTIDE SEQUENCE [LARGE SCALE GENOMIC DNA]</scope>
    <source>
        <strain evidence="8">K20</strain>
    </source>
</reference>
<dbReference type="RefSeq" id="WP_225249858.1">
    <property type="nucleotide sequence ID" value="NZ_JAIWIU010000030.1"/>
</dbReference>
<evidence type="ECO:0000259" key="6">
    <source>
        <dbReference type="Pfam" id="PF00155"/>
    </source>
</evidence>
<feature type="domain" description="Aminotransferase class I/classII large" evidence="6">
    <location>
        <begin position="43"/>
        <end position="396"/>
    </location>
</feature>
<dbReference type="Gene3D" id="3.40.640.10">
    <property type="entry name" value="Type I PLP-dependent aspartate aminotransferase-like (Major domain)"/>
    <property type="match status" value="1"/>
</dbReference>
<dbReference type="InterPro" id="IPR015424">
    <property type="entry name" value="PyrdxlP-dep_Trfase"/>
</dbReference>
<evidence type="ECO:0000313" key="7">
    <source>
        <dbReference type="EMBL" id="MCA2015543.1"/>
    </source>
</evidence>
<dbReference type="CDD" id="cd00609">
    <property type="entry name" value="AAT_like"/>
    <property type="match status" value="1"/>
</dbReference>
<dbReference type="NCBIfam" id="TIGR04350">
    <property type="entry name" value="C_S_lyase_PatB"/>
    <property type="match status" value="1"/>
</dbReference>
<dbReference type="InterPro" id="IPR027619">
    <property type="entry name" value="C-S_lyase_PatB-like"/>
</dbReference>
<proteinExistence type="inferred from homology"/>
<evidence type="ECO:0000256" key="4">
    <source>
        <dbReference type="ARBA" id="ARBA00023239"/>
    </source>
</evidence>
<dbReference type="EC" id="4.4.1.13" evidence="2"/>
<dbReference type="InterPro" id="IPR004839">
    <property type="entry name" value="Aminotransferase_I/II_large"/>
</dbReference>